<evidence type="ECO:0000313" key="1">
    <source>
        <dbReference type="EMBL" id="KAI3783341.1"/>
    </source>
</evidence>
<evidence type="ECO:0000313" key="2">
    <source>
        <dbReference type="Proteomes" id="UP001056120"/>
    </source>
</evidence>
<sequence>MVKGTLKKIVCPCWKPSFVEGDGEGGGEKADSGGHVDELWWYKDSGKHVNGEFSIAMIQANLVLEDQCELESGSLKLGENGPFGTFVGIYDGHAGPEAARFINDRLFDNFKKYTAESEEMSADIIRNALLATEEEFLTLVESEWLSAPKMASVGSCCLTGIICNGVLYIANAGDSRAVLVKEEDKSINALRAVRISEEHNASFESVRQELRSLHPNDPEIVVLKHNVWRVRGFFKLSSLDLLQFYTFGIMICKQNFIILQISRSIGDAYLKKAEFNKPPLLPKFRQSVSFSEPILKAEPAILVQRLTAEDQFLIFASDGLWEHLSDQEAVDIVKSSPRDGIARELVKAAVVEAAKKQEMSYSDLEKVGSGLRRRIHDDITVIVLFLNCHSPTQTSFGGPMMLSVKSPFSF</sequence>
<dbReference type="Proteomes" id="UP001056120">
    <property type="component" value="Linkage Group LG14"/>
</dbReference>
<organism evidence="1 2">
    <name type="scientific">Smallanthus sonchifolius</name>
    <dbReference type="NCBI Taxonomy" id="185202"/>
    <lineage>
        <taxon>Eukaryota</taxon>
        <taxon>Viridiplantae</taxon>
        <taxon>Streptophyta</taxon>
        <taxon>Embryophyta</taxon>
        <taxon>Tracheophyta</taxon>
        <taxon>Spermatophyta</taxon>
        <taxon>Magnoliopsida</taxon>
        <taxon>eudicotyledons</taxon>
        <taxon>Gunneridae</taxon>
        <taxon>Pentapetalae</taxon>
        <taxon>asterids</taxon>
        <taxon>campanulids</taxon>
        <taxon>Asterales</taxon>
        <taxon>Asteraceae</taxon>
        <taxon>Asteroideae</taxon>
        <taxon>Heliantheae alliance</taxon>
        <taxon>Millerieae</taxon>
        <taxon>Smallanthus</taxon>
    </lineage>
</organism>
<comment type="caution">
    <text evidence="1">The sequence shown here is derived from an EMBL/GenBank/DDBJ whole genome shotgun (WGS) entry which is preliminary data.</text>
</comment>
<keyword evidence="2" id="KW-1185">Reference proteome</keyword>
<reference evidence="1 2" key="2">
    <citation type="journal article" date="2022" name="Mol. Ecol. Resour.">
        <title>The genomes of chicory, endive, great burdock and yacon provide insights into Asteraceae paleo-polyploidization history and plant inulin production.</title>
        <authorList>
            <person name="Fan W."/>
            <person name="Wang S."/>
            <person name="Wang H."/>
            <person name="Wang A."/>
            <person name="Jiang F."/>
            <person name="Liu H."/>
            <person name="Zhao H."/>
            <person name="Xu D."/>
            <person name="Zhang Y."/>
        </authorList>
    </citation>
    <scope>NUCLEOTIDE SEQUENCE [LARGE SCALE GENOMIC DNA]</scope>
    <source>
        <strain evidence="2">cv. Yunnan</strain>
        <tissue evidence="1">Leaves</tissue>
    </source>
</reference>
<reference evidence="2" key="1">
    <citation type="journal article" date="2022" name="Mol. Ecol. Resour.">
        <title>The genomes of chicory, endive, great burdock and yacon provide insights into Asteraceae palaeo-polyploidization history and plant inulin production.</title>
        <authorList>
            <person name="Fan W."/>
            <person name="Wang S."/>
            <person name="Wang H."/>
            <person name="Wang A."/>
            <person name="Jiang F."/>
            <person name="Liu H."/>
            <person name="Zhao H."/>
            <person name="Xu D."/>
            <person name="Zhang Y."/>
        </authorList>
    </citation>
    <scope>NUCLEOTIDE SEQUENCE [LARGE SCALE GENOMIC DNA]</scope>
    <source>
        <strain evidence="2">cv. Yunnan</strain>
    </source>
</reference>
<dbReference type="EMBL" id="CM042031">
    <property type="protein sequence ID" value="KAI3783341.1"/>
    <property type="molecule type" value="Genomic_DNA"/>
</dbReference>
<gene>
    <name evidence="1" type="ORF">L1987_42420</name>
</gene>
<name>A0ACB9GK17_9ASTR</name>
<proteinExistence type="predicted"/>
<accession>A0ACB9GK17</accession>
<protein>
    <submittedName>
        <fullName evidence="1">Uncharacterized protein</fullName>
    </submittedName>
</protein>